<protein>
    <submittedName>
        <fullName evidence="1">Uncharacterized protein</fullName>
    </submittedName>
</protein>
<sequence length="2697" mass="305181">MENLAESNSTLVSKVPMLKPSEFDMWKIRIRQYILLTDYSMWDIIENGPSEAGKIGPDGKRPPPKTDGERKIRQTEMKALSTLLLAIPNEYRHQFCNCTDAQILWNALEKRFAGTKSIKRNQRDVLKQQYENFTSSKNESMTQTFDRFNKLIGELATSDNLEEKELDDLYNDLRVIETEVESKKKPTGYIHNAALLSTSTDTTANPEAVSTASGVNSEKGTGTIFEAFLSGHSNNSLINDDLDQLHPDDLEEMDIKWQMAMLSMRVKKFIKRTGRNNFSQRREDGAGFDKTKVECYKCHMKGHFARECRSVGPNNNNQQAQNGGQQAQNGGYNQNKNPAQALVSQQGTGFDCSDQAEEAIQNQALMEEVSDLPSEVISNLCTKSCIDTVKRYRDHNQSMCDDLKRLEKDIRDYVLIVERFEEQIKGFQANKLQHSYDTNYWKWEKNDLETKLSKSLEENDRLKEELSKVKLDIEKFSYASKAMDSLLKAQIHDKMKLGIGYNNTPPPYNNNYISPTSDLLESKEKKDLSEEAFKIDPLDEVVVKDLTEKEASENRDNAVSKKIPLENNIITNEGCGKIWVKSKEIEKAKGKDNKVHYKQTTVVNPGSCKQCACNKAKSLNSGIKRGNQRNWNNQWAQKQGVDLNKINRPKPCFICGKLNHLAKYCFFNPINQHMNFQRFVQKPVGYRKAGKKHVMKKSIESKGPMKKKFLKESIKMWVPRSTKTVSTADRDSAAGSITAATSVSTAENINDANTVSTSSKVNTANTVTAANTVTTSNKVSTAKHASAAKAVSTSKTSTASNKNVSNPIIVTKYSKNEESKFKNLGNQQLKGKSIWHVDSGCSRHMTGNMSCLQDFKHINGGHVAFGDNLTGGKISGKGNVTKGKMTFEDVYYVDQLKYNLLSVSQVCDKQHSILFTNTECMILAPGFKVVDESMILLRTPRKDNVYCLDMDNVVSDSSLNCLVSKASVDESSLWHRRMCHMNFKTMNKLVKNNLVRGLPSKVFSCDDHCVACLKGKQHKTSHKTKEINSISSCLQLLHMDLFGPTNVMSIGKKSYCLVIVDDYSRFTWVYFLRTKDETSGLIKSFILRIENQTNQKVKVIRSDNGTKFKNLDLNTFYEEKGIERQYSAPRTPQQNGVAERRNRTLIEAARSLLADSKLPITFWAEAVNTACYVQNRVLVVKQKNKTPYELLNKRKPFIGFFKPFGCPCTILNTRSHLGKFDSKADDGFLVGYSSQSKAYRVFNSSSRIIEESDNVKCNENTPNPVGSGPQWIFDIDSLTNSFGFSSDDYAGSGSEGSGTTQVQESISQSVIFSIPTVDPVEDCEKEPSTGPSQSEEESRDEETQDNKKPEVATENTSVELNDSNLEVGLNEEPSHHTRIHKNHPPQLVIGDISSPMMTRNQSMLQEMQDQQHTVLSCFLSQLEPKKAHDAMKESSWIEAMQEELLQFKLQDVWDLVDLPKGQRAIGTKWVFRNKRDERGIVIRNKARLVAQGYTQEEGIDYDEVFAPVARIEAIRLFLAFASYMKFKVYQMDVKSAFLYGSIKEEVYVCQPPGFENPSYPDRVYKLKKALYGLHQSPRAWYDTLSSYLLENGFERGVIDKTLFIKRKKKDILLVQIYVDDIIFGSTRDNMCKEFEELMHQRFKMSSMGELTFFLGLQVQQKSDGIFICQSKYVQDILTKFGFSDSKPASTPMETHKQITSDLEGEDMDVHHYRSMIGSLMYLTASRPYIMFLVCVCARFQVRPKQSHYQAVKRKFRYLKGQPRLGLWYPHDSSFDLLAYSDSDLGGANLDRKSTSGGCQFLGARLVSWQCKKQTTISTSTTESEYIAAASCCSQVLWIQNQMLDYGVTFLHTPIFIDNSSAISIVNNPVKHSKTKHIEIRYHFIRDYNEKKLIQVVKVHTDNQFADLFTKAFDVGRFTFLDMYNSTQCFARLKDSKFSGKKFQRFMASMAFIDEHNEIAMLQKPKQAEGFHQIVDFLKSSHIAHDLTMSPTIFIEHQRQFWAHATIVTEDGVQMIKTTVYGKPLTVTEEVIRISLRLDDASGINSIPNDELFSTLTRMGYGGPLGIFKFSKAKFSPQWRFLVHTLMHCISKKTTGWSEFNSLIAYALVCLATARRYNFSQMIFNDLVSNMGNKKSFYMYPRFVQAVINHELTDIPHSDGIYVPKPPKGKVFSNMRRSAGDSEGLDTPLFSTMMVVSQTNEGMVAESMPPLDQPTASQSQPSLSKIFPQSFAVKPTPIISKTYVKRKVHKAPSLGVPTINQEPQSPLLEHSPVENIQRESTRVSPNPEEVLSKEMNEHMGEKAATTSASTEKASGNISKTFPMATLGEKSTKGPWCQETKGVVGVSARQKSTTKRSKDPSRMGKTSTKGEERTETDELMAKLSKDPSRVGKTPKEGEDRYTYWELIEALANINVDVVKQGKEIQELKQVVISQQKQISKLKRLVGKLIAKKRRKQFVLRRRNGANKKKEENASKKGENSSSEQIDQQIEGEFVEERAEFVEEKAAAETVSAAETTQAAVTGLTSEEVEVAEMLVKAKNDTPKAKGVVINEGGDKKSEQKDMAADVKRKGKEKIIETDQSTKKQKMIESDEALAKKLQQELDQAEKEQVEKDREIARALANELNEAFQKGLETEKAKQRAISLRKAMMARSSAKKRRPSQTYLATQERNKMITFLRSAIGVKKEMTEWSLKRKLRRGMM</sequence>
<evidence type="ECO:0000313" key="1">
    <source>
        <dbReference type="EMBL" id="KAI3769438.1"/>
    </source>
</evidence>
<proteinExistence type="predicted"/>
<accession>A0ACB9FET7</accession>
<dbReference type="Proteomes" id="UP001055879">
    <property type="component" value="Linkage Group LG01"/>
</dbReference>
<evidence type="ECO:0000313" key="2">
    <source>
        <dbReference type="Proteomes" id="UP001055879"/>
    </source>
</evidence>
<organism evidence="1 2">
    <name type="scientific">Arctium lappa</name>
    <name type="common">Greater burdock</name>
    <name type="synonym">Lappa major</name>
    <dbReference type="NCBI Taxonomy" id="4217"/>
    <lineage>
        <taxon>Eukaryota</taxon>
        <taxon>Viridiplantae</taxon>
        <taxon>Streptophyta</taxon>
        <taxon>Embryophyta</taxon>
        <taxon>Tracheophyta</taxon>
        <taxon>Spermatophyta</taxon>
        <taxon>Magnoliopsida</taxon>
        <taxon>eudicotyledons</taxon>
        <taxon>Gunneridae</taxon>
        <taxon>Pentapetalae</taxon>
        <taxon>asterids</taxon>
        <taxon>campanulids</taxon>
        <taxon>Asterales</taxon>
        <taxon>Asteraceae</taxon>
        <taxon>Carduoideae</taxon>
        <taxon>Cardueae</taxon>
        <taxon>Arctiinae</taxon>
        <taxon>Arctium</taxon>
    </lineage>
</organism>
<reference evidence="1 2" key="2">
    <citation type="journal article" date="2022" name="Mol. Ecol. Resour.">
        <title>The genomes of chicory, endive, great burdock and yacon provide insights into Asteraceae paleo-polyploidization history and plant inulin production.</title>
        <authorList>
            <person name="Fan W."/>
            <person name="Wang S."/>
            <person name="Wang H."/>
            <person name="Wang A."/>
            <person name="Jiang F."/>
            <person name="Liu H."/>
            <person name="Zhao H."/>
            <person name="Xu D."/>
            <person name="Zhang Y."/>
        </authorList>
    </citation>
    <scope>NUCLEOTIDE SEQUENCE [LARGE SCALE GENOMIC DNA]</scope>
    <source>
        <strain evidence="2">cv. Niubang</strain>
    </source>
</reference>
<name>A0ACB9FET7_ARCLA</name>
<dbReference type="EMBL" id="CM042047">
    <property type="protein sequence ID" value="KAI3769438.1"/>
    <property type="molecule type" value="Genomic_DNA"/>
</dbReference>
<comment type="caution">
    <text evidence="1">The sequence shown here is derived from an EMBL/GenBank/DDBJ whole genome shotgun (WGS) entry which is preliminary data.</text>
</comment>
<keyword evidence="2" id="KW-1185">Reference proteome</keyword>
<gene>
    <name evidence="1" type="ORF">L6452_00540</name>
</gene>
<reference evidence="2" key="1">
    <citation type="journal article" date="2022" name="Mol. Ecol. Resour.">
        <title>The genomes of chicory, endive, great burdock and yacon provide insights into Asteraceae palaeo-polyploidization history and plant inulin production.</title>
        <authorList>
            <person name="Fan W."/>
            <person name="Wang S."/>
            <person name="Wang H."/>
            <person name="Wang A."/>
            <person name="Jiang F."/>
            <person name="Liu H."/>
            <person name="Zhao H."/>
            <person name="Xu D."/>
            <person name="Zhang Y."/>
        </authorList>
    </citation>
    <scope>NUCLEOTIDE SEQUENCE [LARGE SCALE GENOMIC DNA]</scope>
    <source>
        <strain evidence="2">cv. Niubang</strain>
    </source>
</reference>